<feature type="compositionally biased region" description="Polar residues" evidence="9">
    <location>
        <begin position="646"/>
        <end position="655"/>
    </location>
</feature>
<dbReference type="PANTHER" id="PTHR24394:SF29">
    <property type="entry name" value="MYONEURIN"/>
    <property type="match status" value="1"/>
</dbReference>
<dbReference type="Pfam" id="PF13912">
    <property type="entry name" value="zf-C2H2_6"/>
    <property type="match status" value="1"/>
</dbReference>
<dbReference type="Pfam" id="PF00096">
    <property type="entry name" value="zf-C2H2"/>
    <property type="match status" value="4"/>
</dbReference>
<dbReference type="InterPro" id="IPR011333">
    <property type="entry name" value="SKP1/BTB/POZ_sf"/>
</dbReference>
<feature type="domain" description="C2H2-type" evidence="10">
    <location>
        <begin position="831"/>
        <end position="859"/>
    </location>
</feature>
<dbReference type="CDD" id="cd18186">
    <property type="entry name" value="BTB_POZ_ZBTB_KLHL-like"/>
    <property type="match status" value="1"/>
</dbReference>
<feature type="compositionally biased region" description="Basic and acidic residues" evidence="9">
    <location>
        <begin position="268"/>
        <end position="281"/>
    </location>
</feature>
<evidence type="ECO:0000256" key="6">
    <source>
        <dbReference type="ARBA" id="ARBA00023242"/>
    </source>
</evidence>
<proteinExistence type="predicted"/>
<feature type="region of interest" description="Disordered" evidence="9">
    <location>
        <begin position="715"/>
        <end position="803"/>
    </location>
</feature>
<feature type="domain" description="C2H2-type" evidence="10">
    <location>
        <begin position="973"/>
        <end position="995"/>
    </location>
</feature>
<accession>A0AAJ7X7P0</accession>
<feature type="compositionally biased region" description="Low complexity" evidence="9">
    <location>
        <begin position="1026"/>
        <end position="1037"/>
    </location>
</feature>
<dbReference type="PROSITE" id="PS00028">
    <property type="entry name" value="ZINC_FINGER_C2H2_1"/>
    <property type="match status" value="7"/>
</dbReference>
<evidence type="ECO:0000256" key="8">
    <source>
        <dbReference type="SAM" id="Coils"/>
    </source>
</evidence>
<dbReference type="SUPFAM" id="SSF57667">
    <property type="entry name" value="beta-beta-alpha zinc fingers"/>
    <property type="match status" value="4"/>
</dbReference>
<evidence type="ECO:0000256" key="5">
    <source>
        <dbReference type="ARBA" id="ARBA00022833"/>
    </source>
</evidence>
<feature type="compositionally biased region" description="Low complexity" evidence="9">
    <location>
        <begin position="42"/>
        <end position="51"/>
    </location>
</feature>
<feature type="coiled-coil region" evidence="8">
    <location>
        <begin position="1095"/>
        <end position="1129"/>
    </location>
</feature>
<dbReference type="RefSeq" id="XP_032824331.1">
    <property type="nucleotide sequence ID" value="XM_032968440.1"/>
</dbReference>
<keyword evidence="11" id="KW-1185">Reference proteome</keyword>
<feature type="domain" description="C2H2-type" evidence="10">
    <location>
        <begin position="916"/>
        <end position="940"/>
    </location>
</feature>
<keyword evidence="4 7" id="KW-0863">Zinc-finger</keyword>
<evidence type="ECO:0000313" key="12">
    <source>
        <dbReference type="RefSeq" id="XP_032824331.1"/>
    </source>
</evidence>
<feature type="region of interest" description="Disordered" evidence="9">
    <location>
        <begin position="148"/>
        <end position="234"/>
    </location>
</feature>
<keyword evidence="6" id="KW-0539">Nucleus</keyword>
<dbReference type="GO" id="GO:0005634">
    <property type="term" value="C:nucleus"/>
    <property type="evidence" value="ECO:0007669"/>
    <property type="project" value="UniProtKB-SubCell"/>
</dbReference>
<dbReference type="FunFam" id="3.30.160.60:FF:002343">
    <property type="entry name" value="Zinc finger protein 33A"/>
    <property type="match status" value="1"/>
</dbReference>
<name>A0AAJ7X7P0_PETMA</name>
<feature type="compositionally biased region" description="Basic and acidic residues" evidence="9">
    <location>
        <begin position="182"/>
        <end position="192"/>
    </location>
</feature>
<feature type="compositionally biased region" description="Low complexity" evidence="9">
    <location>
        <begin position="410"/>
        <end position="426"/>
    </location>
</feature>
<feature type="domain" description="C2H2-type" evidence="10">
    <location>
        <begin position="802"/>
        <end position="830"/>
    </location>
</feature>
<comment type="subcellular location">
    <subcellularLocation>
        <location evidence="1">Nucleus</location>
    </subcellularLocation>
</comment>
<feature type="region of interest" description="Disordered" evidence="9">
    <location>
        <begin position="1013"/>
        <end position="1037"/>
    </location>
</feature>
<dbReference type="FunFam" id="3.30.160.60:FF:000446">
    <property type="entry name" value="Zinc finger protein"/>
    <property type="match status" value="1"/>
</dbReference>
<protein>
    <submittedName>
        <fullName evidence="12">Uncharacterized protein LOC116950560</fullName>
    </submittedName>
</protein>
<dbReference type="Proteomes" id="UP001318040">
    <property type="component" value="Chromosome 39"/>
</dbReference>
<feature type="compositionally biased region" description="Gly residues" evidence="9">
    <location>
        <begin position="66"/>
        <end position="81"/>
    </location>
</feature>
<keyword evidence="2" id="KW-0479">Metal-binding</keyword>
<dbReference type="InterPro" id="IPR036236">
    <property type="entry name" value="Znf_C2H2_sf"/>
</dbReference>
<feature type="compositionally biased region" description="Basic and acidic residues" evidence="9">
    <location>
        <begin position="754"/>
        <end position="776"/>
    </location>
</feature>
<evidence type="ECO:0000256" key="1">
    <source>
        <dbReference type="ARBA" id="ARBA00004123"/>
    </source>
</evidence>
<dbReference type="AlphaFoldDB" id="A0AAJ7X7P0"/>
<feature type="compositionally biased region" description="Low complexity" evidence="9">
    <location>
        <begin position="205"/>
        <end position="221"/>
    </location>
</feature>
<feature type="domain" description="C2H2-type" evidence="10">
    <location>
        <begin position="888"/>
        <end position="915"/>
    </location>
</feature>
<evidence type="ECO:0000256" key="2">
    <source>
        <dbReference type="ARBA" id="ARBA00022723"/>
    </source>
</evidence>
<feature type="domain" description="C2H2-type" evidence="10">
    <location>
        <begin position="945"/>
        <end position="972"/>
    </location>
</feature>
<evidence type="ECO:0000256" key="3">
    <source>
        <dbReference type="ARBA" id="ARBA00022737"/>
    </source>
</evidence>
<gene>
    <name evidence="12" type="primary">LOC116950560</name>
</gene>
<sequence>MTVRPCPDHCVSIMTTLSAQRLSGSSLCDLALIVHVPPAPPAAAASSGCGTTRRRRGAGRELGRGRASGAGGADGAGGGGEGTGGGAGELVVVMPCHRAVLAACSPLFRDAVVETHGDVEDGGGGGGDANDVGADRWERAWEDGEMVGNEETSAGSNGHAGSEGSGVDVALRTEEEEEEADARDQTSTEKDGLGAAIRNDGGGAAATEGATALEGGETMTTDAQTNVKEGGEEVTWKEGDAALKEEQAVLRIVEIVIGETALSCYQAAEEHSSEVTERSDPETAVAEEQEPVKDAEMATKIETPTIHPSSLGQWIPRLRPAVPGRWLCELPPMLGPLAVSRLLDFAYRGRLDAHAARDRLTLHAAQVLRMTGAIAAFMEPVNVGADRGGATPGEFNDTTNDDDDDDDGNGTRSSSAPARARGVPAPRHGRPQKRPRTIPVPYKDSSAAEDPWPANDVPAPAESKEDPPPARTLQASRRVPVLAEPKEDRAKLQRVSRKGPATAKPTDDSPDTPQVARKVPMPVESAEDLRKTPRASRKVSVLAEPKEDCPAKVAPPAAKQVPGSEDRKEESPLPAETPRPARKVPAPVDELEVPPAMTARTAWKVSVSGESQEVPRASEEISGEAQLVKRVCHDEISLALPGPTAPNVSLQNPQDLSDENDGATMNVAVATPDADGAAAFAFANGCGAAVDTDAALAAFSAASAAAEAHAAAADAGCRKRTTSRKKAVESAAAEGSKRSSGGQRPRRPRARTPGGEEPRQAEGESHQGEHEKRPKSDPGGVEETAWPPVASSPPGKAEQKRHQCTECSKSYASQRQLEMHTSLKHRNEGLCMCDMCGVTLGTRQGLHMHIKTQHKDERTFVCEFCGQRYGQRTGLMIHRRKHTGERPFSCSICGKDFMSRGTMAKHERTHTGERPVPCERCGRGFADRGSLVRHMQSVHSDGPLLSCTLCFKPFKSSDQLRAHLRRHTGQRKFNCSLCEYKFTRQAHLRRHMEVHGRVTDYCPQMRRLRTTAAGDQENAATADSSQQQQQQQLQLQLQQHLPPGTALTVPVAGQPSLLTYTITPSTLSASHSLALAVDLLNDVSGEGGEVAVEEVEEMGQEQHEHEQQLLQLQQQFQQHQQQQQQEDEEQQVADVATVAGGDDPGVALLLKLAEQNPGDVFVLMQS</sequence>
<keyword evidence="3" id="KW-0677">Repeat</keyword>
<evidence type="ECO:0000256" key="7">
    <source>
        <dbReference type="PROSITE-ProRule" id="PRU00042"/>
    </source>
</evidence>
<dbReference type="GeneID" id="116950560"/>
<evidence type="ECO:0000256" key="4">
    <source>
        <dbReference type="ARBA" id="ARBA00022771"/>
    </source>
</evidence>
<dbReference type="InterPro" id="IPR013087">
    <property type="entry name" value="Znf_C2H2_type"/>
</dbReference>
<keyword evidence="5" id="KW-0862">Zinc</keyword>
<feature type="region of interest" description="Disordered" evidence="9">
    <location>
        <begin position="40"/>
        <end position="81"/>
    </location>
</feature>
<evidence type="ECO:0000256" key="9">
    <source>
        <dbReference type="SAM" id="MobiDB-lite"/>
    </source>
</evidence>
<dbReference type="GO" id="GO:0000981">
    <property type="term" value="F:DNA-binding transcription factor activity, RNA polymerase II-specific"/>
    <property type="evidence" value="ECO:0007669"/>
    <property type="project" value="TreeGrafter"/>
</dbReference>
<feature type="compositionally biased region" description="Basic residues" evidence="9">
    <location>
        <begin position="427"/>
        <end position="436"/>
    </location>
</feature>
<reference evidence="12" key="1">
    <citation type="submission" date="2025-08" db="UniProtKB">
        <authorList>
            <consortium name="RefSeq"/>
        </authorList>
    </citation>
    <scope>IDENTIFICATION</scope>
    <source>
        <tissue evidence="12">Sperm</tissue>
    </source>
</reference>
<dbReference type="GO" id="GO:0008270">
    <property type="term" value="F:zinc ion binding"/>
    <property type="evidence" value="ECO:0007669"/>
    <property type="project" value="UniProtKB-KW"/>
</dbReference>
<evidence type="ECO:0000313" key="11">
    <source>
        <dbReference type="Proteomes" id="UP001318040"/>
    </source>
</evidence>
<feature type="region of interest" description="Disordered" evidence="9">
    <location>
        <begin position="641"/>
        <end position="661"/>
    </location>
</feature>
<feature type="region of interest" description="Disordered" evidence="9">
    <location>
        <begin position="268"/>
        <end position="294"/>
    </location>
</feature>
<dbReference type="PROSITE" id="PS50157">
    <property type="entry name" value="ZINC_FINGER_C2H2_2"/>
    <property type="match status" value="7"/>
</dbReference>
<feature type="region of interest" description="Disordered" evidence="9">
    <location>
        <begin position="385"/>
        <end position="595"/>
    </location>
</feature>
<evidence type="ECO:0000259" key="10">
    <source>
        <dbReference type="PROSITE" id="PS50157"/>
    </source>
</evidence>
<organism evidence="11 12">
    <name type="scientific">Petromyzon marinus</name>
    <name type="common">Sea lamprey</name>
    <dbReference type="NCBI Taxonomy" id="7757"/>
    <lineage>
        <taxon>Eukaryota</taxon>
        <taxon>Metazoa</taxon>
        <taxon>Chordata</taxon>
        <taxon>Craniata</taxon>
        <taxon>Vertebrata</taxon>
        <taxon>Cyclostomata</taxon>
        <taxon>Hyperoartia</taxon>
        <taxon>Petromyzontiformes</taxon>
        <taxon>Petromyzontidae</taxon>
        <taxon>Petromyzon</taxon>
    </lineage>
</organism>
<dbReference type="KEGG" id="pmrn:116950560"/>
<feature type="compositionally biased region" description="Acidic residues" evidence="9">
    <location>
        <begin position="399"/>
        <end position="408"/>
    </location>
</feature>
<feature type="compositionally biased region" description="Low complexity" evidence="9">
    <location>
        <begin position="551"/>
        <end position="562"/>
    </location>
</feature>
<dbReference type="SUPFAM" id="SSF54695">
    <property type="entry name" value="POZ domain"/>
    <property type="match status" value="1"/>
</dbReference>
<dbReference type="FunFam" id="3.30.160.60:FF:000100">
    <property type="entry name" value="Zinc finger 45-like"/>
    <property type="match status" value="1"/>
</dbReference>
<keyword evidence="8" id="KW-0175">Coiled coil</keyword>
<feature type="domain" description="C2H2-type" evidence="10">
    <location>
        <begin position="860"/>
        <end position="887"/>
    </location>
</feature>
<dbReference type="PANTHER" id="PTHR24394">
    <property type="entry name" value="ZINC FINGER PROTEIN"/>
    <property type="match status" value="1"/>
</dbReference>
<dbReference type="Gene3D" id="3.30.160.60">
    <property type="entry name" value="Classic Zinc Finger"/>
    <property type="match status" value="5"/>
</dbReference>
<dbReference type="SMART" id="SM00355">
    <property type="entry name" value="ZnF_C2H2"/>
    <property type="match status" value="7"/>
</dbReference>